<evidence type="ECO:0000256" key="7">
    <source>
        <dbReference type="ARBA" id="ARBA00037085"/>
    </source>
</evidence>
<dbReference type="InterPro" id="IPR006091">
    <property type="entry name" value="Acyl-CoA_Oxase/DH_mid-dom"/>
</dbReference>
<dbReference type="PROSITE" id="PS00073">
    <property type="entry name" value="ACYL_COA_DH_2"/>
    <property type="match status" value="1"/>
</dbReference>
<dbReference type="Pfam" id="PF02770">
    <property type="entry name" value="Acyl-CoA_dh_M"/>
    <property type="match status" value="1"/>
</dbReference>
<evidence type="ECO:0000259" key="13">
    <source>
        <dbReference type="Pfam" id="PF02771"/>
    </source>
</evidence>
<name>A0A1M6W1D5_9BRAD</name>
<reference evidence="14 15" key="1">
    <citation type="submission" date="2016-10" db="EMBL/GenBank/DDBJ databases">
        <authorList>
            <person name="de Groot N.N."/>
        </authorList>
    </citation>
    <scope>NUCLEOTIDE SEQUENCE [LARGE SCALE GENOMIC DNA]</scope>
    <source>
        <strain evidence="14 15">GAS522</strain>
    </source>
</reference>
<organism evidence="14 15">
    <name type="scientific">Bradyrhizobium lablabi</name>
    <dbReference type="NCBI Taxonomy" id="722472"/>
    <lineage>
        <taxon>Bacteria</taxon>
        <taxon>Pseudomonadati</taxon>
        <taxon>Pseudomonadota</taxon>
        <taxon>Alphaproteobacteria</taxon>
        <taxon>Hyphomicrobiales</taxon>
        <taxon>Nitrobacteraceae</taxon>
        <taxon>Bradyrhizobium</taxon>
    </lineage>
</organism>
<evidence type="ECO:0000259" key="11">
    <source>
        <dbReference type="Pfam" id="PF00441"/>
    </source>
</evidence>
<evidence type="ECO:0000256" key="9">
    <source>
        <dbReference type="ARBA" id="ARBA00042660"/>
    </source>
</evidence>
<dbReference type="SUPFAM" id="SSF47203">
    <property type="entry name" value="Acyl-CoA dehydrogenase C-terminal domain-like"/>
    <property type="match status" value="1"/>
</dbReference>
<dbReference type="FunFam" id="1.10.540.10:FF:000009">
    <property type="entry name" value="Probable acyl-CoA dehydrogenase"/>
    <property type="match status" value="1"/>
</dbReference>
<dbReference type="Gene3D" id="1.10.540.10">
    <property type="entry name" value="Acyl-CoA dehydrogenase/oxidase, N-terminal domain"/>
    <property type="match status" value="1"/>
</dbReference>
<evidence type="ECO:0000256" key="2">
    <source>
        <dbReference type="ARBA" id="ARBA00005102"/>
    </source>
</evidence>
<feature type="domain" description="Acyl-CoA oxidase/dehydrogenase middle" evidence="12">
    <location>
        <begin position="124"/>
        <end position="219"/>
    </location>
</feature>
<dbReference type="PANTHER" id="PTHR48083:SF20">
    <property type="entry name" value="LONG-CHAIN SPECIFIC ACYL-COA DEHYDROGENASE, MITOCHONDRIAL"/>
    <property type="match status" value="1"/>
</dbReference>
<dbReference type="InterPro" id="IPR046373">
    <property type="entry name" value="Acyl-CoA_Oxase/DH_mid-dom_sf"/>
</dbReference>
<comment type="function">
    <text evidence="7">Catalyzes the dehydrogenation at the alpha-beta position of ACP-bound acyl chains. This results in the introduction of a double bond in the lipidic chain, which is further transferred to the epsilon-amino group of lysine residue in the mycobactin core by MbtK.</text>
</comment>
<dbReference type="EMBL" id="FNTI01000001">
    <property type="protein sequence ID" value="SEC74724.1"/>
    <property type="molecule type" value="Genomic_DNA"/>
</dbReference>
<dbReference type="InterPro" id="IPR006089">
    <property type="entry name" value="Acyl-CoA_DH_CS"/>
</dbReference>
<comment type="cofactor">
    <cofactor evidence="1 10">
        <name>FAD</name>
        <dbReference type="ChEBI" id="CHEBI:57692"/>
    </cofactor>
</comment>
<evidence type="ECO:0000256" key="3">
    <source>
        <dbReference type="ARBA" id="ARBA00009347"/>
    </source>
</evidence>
<dbReference type="RefSeq" id="WP_074831158.1">
    <property type="nucleotide sequence ID" value="NZ_FNTI01000001.1"/>
</dbReference>
<dbReference type="OrthoDB" id="9775090at2"/>
<gene>
    <name evidence="14" type="ORF">SAMN05444171_2167</name>
</gene>
<dbReference type="InterPro" id="IPR009075">
    <property type="entry name" value="AcylCo_DH/oxidase_C"/>
</dbReference>
<dbReference type="FunFam" id="2.40.110.10:FF:000002">
    <property type="entry name" value="Acyl-CoA dehydrogenase fadE12"/>
    <property type="match status" value="1"/>
</dbReference>
<keyword evidence="5 10" id="KW-0274">FAD</keyword>
<protein>
    <recommendedName>
        <fullName evidence="8">Acyl-[acyl-carrier-protein] dehydrogenase MbtN</fullName>
    </recommendedName>
    <alternativeName>
        <fullName evidence="9">Mycobactin synthase protein N</fullName>
    </alternativeName>
</protein>
<dbReference type="InterPro" id="IPR036250">
    <property type="entry name" value="AcylCo_DH-like_C"/>
</dbReference>
<evidence type="ECO:0000259" key="12">
    <source>
        <dbReference type="Pfam" id="PF02770"/>
    </source>
</evidence>
<dbReference type="InterPro" id="IPR050741">
    <property type="entry name" value="Acyl-CoA_dehydrogenase"/>
</dbReference>
<proteinExistence type="inferred from homology"/>
<dbReference type="Pfam" id="PF00441">
    <property type="entry name" value="Acyl-CoA_dh_1"/>
    <property type="match status" value="1"/>
</dbReference>
<keyword evidence="4 10" id="KW-0285">Flavoprotein</keyword>
<dbReference type="InterPro" id="IPR037069">
    <property type="entry name" value="AcylCoA_DH/ox_N_sf"/>
</dbReference>
<dbReference type="GO" id="GO:0005737">
    <property type="term" value="C:cytoplasm"/>
    <property type="evidence" value="ECO:0007669"/>
    <property type="project" value="TreeGrafter"/>
</dbReference>
<dbReference type="InterPro" id="IPR013786">
    <property type="entry name" value="AcylCoA_DH/ox_N"/>
</dbReference>
<comment type="pathway">
    <text evidence="2">Siderophore biosynthesis; mycobactin biosynthesis.</text>
</comment>
<dbReference type="Pfam" id="PF02771">
    <property type="entry name" value="Acyl-CoA_dh_N"/>
    <property type="match status" value="1"/>
</dbReference>
<evidence type="ECO:0000256" key="10">
    <source>
        <dbReference type="RuleBase" id="RU362125"/>
    </source>
</evidence>
<dbReference type="SUPFAM" id="SSF56645">
    <property type="entry name" value="Acyl-CoA dehydrogenase NM domain-like"/>
    <property type="match status" value="1"/>
</dbReference>
<evidence type="ECO:0000256" key="1">
    <source>
        <dbReference type="ARBA" id="ARBA00001974"/>
    </source>
</evidence>
<dbReference type="FunFam" id="1.20.140.10:FF:000001">
    <property type="entry name" value="Acyl-CoA dehydrogenase"/>
    <property type="match status" value="1"/>
</dbReference>
<evidence type="ECO:0000256" key="4">
    <source>
        <dbReference type="ARBA" id="ARBA00022630"/>
    </source>
</evidence>
<keyword evidence="6 10" id="KW-0560">Oxidoreductase</keyword>
<evidence type="ECO:0000256" key="5">
    <source>
        <dbReference type="ARBA" id="ARBA00022827"/>
    </source>
</evidence>
<dbReference type="InterPro" id="IPR009100">
    <property type="entry name" value="AcylCoA_DH/oxidase_NM_dom_sf"/>
</dbReference>
<evidence type="ECO:0000256" key="6">
    <source>
        <dbReference type="ARBA" id="ARBA00023002"/>
    </source>
</evidence>
<dbReference type="AlphaFoldDB" id="A0A1M6W1D5"/>
<dbReference type="GO" id="GO:0003995">
    <property type="term" value="F:acyl-CoA dehydrogenase activity"/>
    <property type="evidence" value="ECO:0007669"/>
    <property type="project" value="InterPro"/>
</dbReference>
<comment type="similarity">
    <text evidence="3 10">Belongs to the acyl-CoA dehydrogenase family.</text>
</comment>
<dbReference type="GO" id="GO:0050660">
    <property type="term" value="F:flavin adenine dinucleotide binding"/>
    <property type="evidence" value="ECO:0007669"/>
    <property type="project" value="InterPro"/>
</dbReference>
<dbReference type="Gene3D" id="2.40.110.10">
    <property type="entry name" value="Butyryl-CoA Dehydrogenase, subunit A, domain 2"/>
    <property type="match status" value="1"/>
</dbReference>
<dbReference type="Gene3D" id="1.20.140.10">
    <property type="entry name" value="Butyryl-CoA Dehydrogenase, subunit A, domain 3"/>
    <property type="match status" value="1"/>
</dbReference>
<sequence length="379" mass="41976">MIPQTIYGGGEHQAFRDTVRRFVDHEIAPHHAQWEKDGVVSRDLWNKAGAAGLLCPAIPEEYGGGGGDFTLSAIVTEELSRGVFNGPGFRVHSDIAAFYILHYGTEAQRRQWLPLMATGEVIVALAMTEPGAGSDLQSIRTTAIRDGDDFVVNGSKTFITNGQLADLVILACKTDPRGGSKGISLLLVEASRPGFSRGRNLEKLGMKAQDTSELFFADVRVPASNLLGEEGRGFRCLMNELPQERLLVAITAVAGAEAALEWTLDYTRQRKAFGQPLAEFQHNRFKLAEMKTEIQIGRVFLDRCMELHLDGKLDVEAAAMCKYWLTELECRVVDQCVQMHGGYGYMLEYPITRAYADARVRRIYGGSNEIMRELIARSL</sequence>
<evidence type="ECO:0000313" key="14">
    <source>
        <dbReference type="EMBL" id="SEC74724.1"/>
    </source>
</evidence>
<evidence type="ECO:0000256" key="8">
    <source>
        <dbReference type="ARBA" id="ARBA00040394"/>
    </source>
</evidence>
<feature type="domain" description="Acyl-CoA dehydrogenase/oxidase N-terminal" evidence="13">
    <location>
        <begin position="11"/>
        <end position="120"/>
    </location>
</feature>
<feature type="domain" description="Acyl-CoA dehydrogenase/oxidase C-terminal" evidence="11">
    <location>
        <begin position="231"/>
        <end position="379"/>
    </location>
</feature>
<dbReference type="GO" id="GO:0033539">
    <property type="term" value="P:fatty acid beta-oxidation using acyl-CoA dehydrogenase"/>
    <property type="evidence" value="ECO:0007669"/>
    <property type="project" value="TreeGrafter"/>
</dbReference>
<dbReference type="PROSITE" id="PS00072">
    <property type="entry name" value="ACYL_COA_DH_1"/>
    <property type="match status" value="1"/>
</dbReference>
<dbReference type="Proteomes" id="UP000183208">
    <property type="component" value="Unassembled WGS sequence"/>
</dbReference>
<dbReference type="PANTHER" id="PTHR48083">
    <property type="entry name" value="MEDIUM-CHAIN SPECIFIC ACYL-COA DEHYDROGENASE, MITOCHONDRIAL-RELATED"/>
    <property type="match status" value="1"/>
</dbReference>
<evidence type="ECO:0000313" key="15">
    <source>
        <dbReference type="Proteomes" id="UP000183208"/>
    </source>
</evidence>
<accession>A0A1M6W1D5</accession>